<dbReference type="InterPro" id="IPR040976">
    <property type="entry name" value="Pkinase_fungal"/>
</dbReference>
<dbReference type="PANTHER" id="PTHR38248">
    <property type="entry name" value="FUNK1 6"/>
    <property type="match status" value="1"/>
</dbReference>
<evidence type="ECO:0000313" key="2">
    <source>
        <dbReference type="EMBL" id="KAI0305794.1"/>
    </source>
</evidence>
<dbReference type="PANTHER" id="PTHR38248:SF2">
    <property type="entry name" value="FUNK1 11"/>
    <property type="match status" value="1"/>
</dbReference>
<reference evidence="2" key="1">
    <citation type="journal article" date="2022" name="New Phytol.">
        <title>Evolutionary transition to the ectomycorrhizal habit in the genomes of a hyperdiverse lineage of mushroom-forming fungi.</title>
        <authorList>
            <person name="Looney B."/>
            <person name="Miyauchi S."/>
            <person name="Morin E."/>
            <person name="Drula E."/>
            <person name="Courty P.E."/>
            <person name="Kohler A."/>
            <person name="Kuo A."/>
            <person name="LaButti K."/>
            <person name="Pangilinan J."/>
            <person name="Lipzen A."/>
            <person name="Riley R."/>
            <person name="Andreopoulos W."/>
            <person name="He G."/>
            <person name="Johnson J."/>
            <person name="Nolan M."/>
            <person name="Tritt A."/>
            <person name="Barry K.W."/>
            <person name="Grigoriev I.V."/>
            <person name="Nagy L.G."/>
            <person name="Hibbett D."/>
            <person name="Henrissat B."/>
            <person name="Matheny P.B."/>
            <person name="Labbe J."/>
            <person name="Martin F.M."/>
        </authorList>
    </citation>
    <scope>NUCLEOTIDE SEQUENCE</scope>
    <source>
        <strain evidence="2">BPL690</strain>
    </source>
</reference>
<proteinExistence type="predicted"/>
<dbReference type="Gene3D" id="1.10.510.10">
    <property type="entry name" value="Transferase(Phosphotransferase) domain 1"/>
    <property type="match status" value="1"/>
</dbReference>
<dbReference type="Pfam" id="PF17667">
    <property type="entry name" value="Pkinase_fungal"/>
    <property type="match status" value="1"/>
</dbReference>
<gene>
    <name evidence="2" type="ORF">B0F90DRAFT_925244</name>
</gene>
<evidence type="ECO:0000313" key="3">
    <source>
        <dbReference type="Proteomes" id="UP001203297"/>
    </source>
</evidence>
<accession>A0AAD4MB28</accession>
<organism evidence="2 3">
    <name type="scientific">Multifurca ochricompacta</name>
    <dbReference type="NCBI Taxonomy" id="376703"/>
    <lineage>
        <taxon>Eukaryota</taxon>
        <taxon>Fungi</taxon>
        <taxon>Dikarya</taxon>
        <taxon>Basidiomycota</taxon>
        <taxon>Agaricomycotina</taxon>
        <taxon>Agaricomycetes</taxon>
        <taxon>Russulales</taxon>
        <taxon>Russulaceae</taxon>
        <taxon>Multifurca</taxon>
    </lineage>
</organism>
<dbReference type="EMBL" id="WTXG01000004">
    <property type="protein sequence ID" value="KAI0305794.1"/>
    <property type="molecule type" value="Genomic_DNA"/>
</dbReference>
<dbReference type="PROSITE" id="PS00109">
    <property type="entry name" value="PROTEIN_KINASE_TYR"/>
    <property type="match status" value="1"/>
</dbReference>
<dbReference type="InterPro" id="IPR000719">
    <property type="entry name" value="Prot_kinase_dom"/>
</dbReference>
<feature type="domain" description="Protein kinase" evidence="1">
    <location>
        <begin position="83"/>
        <end position="319"/>
    </location>
</feature>
<dbReference type="Proteomes" id="UP001203297">
    <property type="component" value="Unassembled WGS sequence"/>
</dbReference>
<sequence length="319" mass="36156">MGRRTKTLFEFIWRFNFLSDVDRGFDTTVTSVPDDEAEAAISKLKMYEGLEKVRKADLHKLLVCDDHATNRELRSYITPGAVWHTESLFGRSTFGYIAYDVANANLVYVKDFWRTNLPGTQKEGDVYRELHAAQVPHIAKFGLAGDVPLSPEHSDVALFSAQRTRTHDYLQGSVGGHNWCPGRPSVDSFVHYRLVLETLGKPLNTFNSTRQLCEVIRDAILAHSAAYERTEILHRDVSAGNILIGEDGSGFLIDWDLSKRISKGVEEKARPHSRTGTWQFISIWRLLDPSFRPHALSDDLESFFWVLLYEIESAGVPGR</sequence>
<keyword evidence="3" id="KW-1185">Reference proteome</keyword>
<evidence type="ECO:0000259" key="1">
    <source>
        <dbReference type="PROSITE" id="PS50011"/>
    </source>
</evidence>
<dbReference type="GO" id="GO:0005524">
    <property type="term" value="F:ATP binding"/>
    <property type="evidence" value="ECO:0007669"/>
    <property type="project" value="InterPro"/>
</dbReference>
<dbReference type="InterPro" id="IPR011009">
    <property type="entry name" value="Kinase-like_dom_sf"/>
</dbReference>
<dbReference type="GO" id="GO:0004672">
    <property type="term" value="F:protein kinase activity"/>
    <property type="evidence" value="ECO:0007669"/>
    <property type="project" value="InterPro"/>
</dbReference>
<comment type="caution">
    <text evidence="2">The sequence shown here is derived from an EMBL/GenBank/DDBJ whole genome shotgun (WGS) entry which is preliminary data.</text>
</comment>
<name>A0AAD4MB28_9AGAM</name>
<protein>
    <recommendedName>
        <fullName evidence="1">Protein kinase domain-containing protein</fullName>
    </recommendedName>
</protein>
<dbReference type="AlphaFoldDB" id="A0AAD4MB28"/>
<dbReference type="SUPFAM" id="SSF56112">
    <property type="entry name" value="Protein kinase-like (PK-like)"/>
    <property type="match status" value="1"/>
</dbReference>
<dbReference type="InterPro" id="IPR008266">
    <property type="entry name" value="Tyr_kinase_AS"/>
</dbReference>
<dbReference type="PROSITE" id="PS50011">
    <property type="entry name" value="PROTEIN_KINASE_DOM"/>
    <property type="match status" value="1"/>
</dbReference>